<evidence type="ECO:0000313" key="7">
    <source>
        <dbReference type="EMBL" id="EUD73719.1"/>
    </source>
</evidence>
<keyword evidence="1" id="KW-0547">Nucleotide-binding</keyword>
<dbReference type="InterPro" id="IPR002498">
    <property type="entry name" value="PInositol-4-P-4/5-kinase_core"/>
</dbReference>
<dbReference type="EMBL" id="KI965395">
    <property type="protein sequence ID" value="EUD73719.1"/>
    <property type="molecule type" value="Genomic_DNA"/>
</dbReference>
<accession>W7AYL3</accession>
<keyword evidence="4" id="KW-0812">Transmembrane</keyword>
<feature type="domain" description="PIPK" evidence="5">
    <location>
        <begin position="1731"/>
        <end position="2382"/>
    </location>
</feature>
<dbReference type="Proteomes" id="UP000515268">
    <property type="component" value="Chromosome PVPCR_10"/>
</dbReference>
<dbReference type="PROSITE" id="PS51455">
    <property type="entry name" value="PIPK"/>
    <property type="match status" value="1"/>
</dbReference>
<evidence type="ECO:0000313" key="6">
    <source>
        <dbReference type="EMBL" id="CAD2107260.1"/>
    </source>
</evidence>
<feature type="transmembrane region" description="Helical" evidence="4">
    <location>
        <begin position="1063"/>
        <end position="1082"/>
    </location>
</feature>
<keyword evidence="1" id="KW-0808">Transferase</keyword>
<dbReference type="EMBL" id="LR865415">
    <property type="protein sequence ID" value="CAD2107260.1"/>
    <property type="molecule type" value="Genomic_DNA"/>
</dbReference>
<reference evidence="6 9" key="2">
    <citation type="submission" date="2020-08" db="EMBL/GenBank/DDBJ databases">
        <authorList>
            <person name="Ramaprasad A."/>
        </authorList>
    </citation>
    <scope>NUCLEOTIDE SEQUENCE [LARGE SCALE GENOMIC DNA]</scope>
</reference>
<feature type="coiled-coil region" evidence="2">
    <location>
        <begin position="114"/>
        <end position="148"/>
    </location>
</feature>
<proteinExistence type="predicted"/>
<keyword evidence="2" id="KW-0175">Coiled coil</keyword>
<gene>
    <name evidence="6" type="ORF">PVPCR_1003530</name>
    <name evidence="7" type="ORF">YYG_00807</name>
</gene>
<dbReference type="GO" id="GO:0010008">
    <property type="term" value="C:endosome membrane"/>
    <property type="evidence" value="ECO:0007669"/>
    <property type="project" value="TreeGrafter"/>
</dbReference>
<organism evidence="7 8">
    <name type="scientific">Plasmodium vinckei petteri</name>
    <dbReference type="NCBI Taxonomy" id="138298"/>
    <lineage>
        <taxon>Eukaryota</taxon>
        <taxon>Sar</taxon>
        <taxon>Alveolata</taxon>
        <taxon>Apicomplexa</taxon>
        <taxon>Aconoidasida</taxon>
        <taxon>Haemosporida</taxon>
        <taxon>Plasmodiidae</taxon>
        <taxon>Plasmodium</taxon>
        <taxon>Plasmodium (Vinckeia)</taxon>
    </lineage>
</organism>
<dbReference type="SUPFAM" id="SSF56104">
    <property type="entry name" value="SAICAR synthase-like"/>
    <property type="match status" value="2"/>
</dbReference>
<keyword evidence="4" id="KW-1133">Transmembrane helix</keyword>
<feature type="region of interest" description="Disordered" evidence="3">
    <location>
        <begin position="430"/>
        <end position="463"/>
    </location>
</feature>
<feature type="coiled-coil region" evidence="2">
    <location>
        <begin position="2166"/>
        <end position="2193"/>
    </location>
</feature>
<dbReference type="SUPFAM" id="SSF52029">
    <property type="entry name" value="GroEL apical domain-like"/>
    <property type="match status" value="1"/>
</dbReference>
<keyword evidence="9" id="KW-1185">Reference proteome</keyword>
<dbReference type="PANTHER" id="PTHR45748">
    <property type="entry name" value="1-PHOSPHATIDYLINOSITOL 3-PHOSPHATE 5-KINASE-RELATED"/>
    <property type="match status" value="1"/>
</dbReference>
<dbReference type="Gene3D" id="3.30.260.10">
    <property type="entry name" value="TCP-1-like chaperonin intermediate domain"/>
    <property type="match status" value="1"/>
</dbReference>
<dbReference type="GO" id="GO:0046854">
    <property type="term" value="P:phosphatidylinositol phosphate biosynthetic process"/>
    <property type="evidence" value="ECO:0007669"/>
    <property type="project" value="TreeGrafter"/>
</dbReference>
<protein>
    <recommendedName>
        <fullName evidence="5">PIPK domain-containing protein</fullName>
    </recommendedName>
</protein>
<dbReference type="VEuPathDB" id="PlasmoDB:PVPCR_1003530"/>
<dbReference type="GO" id="GO:0000285">
    <property type="term" value="F:1-phosphatidylinositol-3-phosphate 5-kinase activity"/>
    <property type="evidence" value="ECO:0007669"/>
    <property type="project" value="TreeGrafter"/>
</dbReference>
<evidence type="ECO:0000313" key="9">
    <source>
        <dbReference type="Proteomes" id="UP000515268"/>
    </source>
</evidence>
<dbReference type="Proteomes" id="UP000030659">
    <property type="component" value="Unassembled WGS sequence"/>
</dbReference>
<dbReference type="InterPro" id="IPR027409">
    <property type="entry name" value="GroEL-like_apical_dom_sf"/>
</dbReference>
<dbReference type="InterPro" id="IPR027410">
    <property type="entry name" value="TCP-1-like_intermed_sf"/>
</dbReference>
<evidence type="ECO:0000256" key="1">
    <source>
        <dbReference type="PROSITE-ProRule" id="PRU00781"/>
    </source>
</evidence>
<evidence type="ECO:0000256" key="3">
    <source>
        <dbReference type="SAM" id="MobiDB-lite"/>
    </source>
</evidence>
<feature type="transmembrane region" description="Helical" evidence="4">
    <location>
        <begin position="1133"/>
        <end position="1154"/>
    </location>
</feature>
<evidence type="ECO:0000313" key="8">
    <source>
        <dbReference type="Proteomes" id="UP000030659"/>
    </source>
</evidence>
<evidence type="ECO:0000256" key="2">
    <source>
        <dbReference type="SAM" id="Coils"/>
    </source>
</evidence>
<dbReference type="SMART" id="SM00330">
    <property type="entry name" value="PIPKc"/>
    <property type="match status" value="1"/>
</dbReference>
<keyword evidence="1" id="KW-0418">Kinase</keyword>
<keyword evidence="4" id="KW-0472">Membrane</keyword>
<dbReference type="OrthoDB" id="660555at2759"/>
<dbReference type="Gene3D" id="3.30.810.10">
    <property type="entry name" value="2-Layer Sandwich"/>
    <property type="match status" value="1"/>
</dbReference>
<evidence type="ECO:0000259" key="5">
    <source>
        <dbReference type="PROSITE" id="PS51455"/>
    </source>
</evidence>
<keyword evidence="1" id="KW-0067">ATP-binding</keyword>
<dbReference type="GO" id="GO:0005524">
    <property type="term" value="F:ATP binding"/>
    <property type="evidence" value="ECO:0007669"/>
    <property type="project" value="UniProtKB-UniRule"/>
</dbReference>
<reference evidence="7 8" key="1">
    <citation type="submission" date="2013-02" db="EMBL/GenBank/DDBJ databases">
        <title>The Genome Sequence of Plasmodium vinckei petteri CR.</title>
        <authorList>
            <consortium name="The Broad Institute Genome Sequencing Platform"/>
            <consortium name="The Broad Institute Genome Sequencing Center for Infectious Disease"/>
            <person name="Neafsey D."/>
            <person name="Cheeseman I."/>
            <person name="Volkman S."/>
            <person name="Adams J."/>
            <person name="Walker B."/>
            <person name="Young S.K."/>
            <person name="Zeng Q."/>
            <person name="Gargeya S."/>
            <person name="Fitzgerald M."/>
            <person name="Haas B."/>
            <person name="Abouelleil A."/>
            <person name="Alvarado L."/>
            <person name="Arachchi H.M."/>
            <person name="Berlin A.M."/>
            <person name="Chapman S.B."/>
            <person name="Dewar J."/>
            <person name="Goldberg J."/>
            <person name="Griggs A."/>
            <person name="Gujja S."/>
            <person name="Hansen M."/>
            <person name="Howarth C."/>
            <person name="Imamovic A."/>
            <person name="Larimer J."/>
            <person name="McCowan C."/>
            <person name="Murphy C."/>
            <person name="Neiman D."/>
            <person name="Pearson M."/>
            <person name="Priest M."/>
            <person name="Roberts A."/>
            <person name="Saif S."/>
            <person name="Shea T."/>
            <person name="Sisk P."/>
            <person name="Sykes S."/>
            <person name="Wortman J."/>
            <person name="Nusbaum C."/>
            <person name="Birren B."/>
        </authorList>
    </citation>
    <scope>NUCLEOTIDE SEQUENCE [LARGE SCALE GENOMIC DNA]</scope>
    <source>
        <strain evidence="7 8">CR</strain>
    </source>
</reference>
<name>W7AYL3_PLAVN</name>
<sequence length="2792" mass="336583">MGETASEKYVSFQNDLIEHKSSHKLFDWILNYPFFNENRSINLPQGINNVNLNHENSIDNENEQVDLKNEYIANNTEIYLKRENKELTTTIIKKELNKNNYSVIHNSKFYVNIIKKSERMYKVYSDNLKEEERKKKTFEKAKEKLLKKQDNSTYNFYSSINLDSIKKKKNSIILEEFNPFFYFFEQDPYKNIYHNNLNFPLKINMQFNRYFHKVITNLLMYHGIKKNIYVIVLNIINEISKHYFNYDYDILNNIKVKYFPYKNIKNSFYLQGLVFSNCSVYFDNLEIKNPKILLMNTEKTSQYEALGSSYHNNYNYVNSFFKKFSSKNVNIILVHGELHFYIKKLLMSKKIYFFTSIKKKNIFRLSKMLRTKVLYYDNFNNFNNSYIAKANYFKIQKYKKNIKNIYVCCNNNFITLCIFGKQNIRDSSTKSDTHNKHFPDNNKTEIASRLGPSQEEETNKTKDTHIEKINNSSNEKNSLEYYFKNEIKRENILENLISIYYTKKNDDYIMDYKFLHKAKKISFLGKEKNENKKKLLINHLKNVIIIKKVKKIIKYCIFLTFHIYKQMYLNHYMGRILVRPYLNNISINKISDKDCIDFYEKLNNSIISSLSSLFLFYNVQKIKITPINLMYNLFHLINIQSPLIRERMKILYTLIKPNDIIKEQIYNNYEHCFFDNAEKNKIIDIVNYFIFNSFMKNYESNYDYIYYYLNIINTTYLQYTYKDIIINDDDLLNNQCILNNSLHDDTNIQIENKVNEKVEKIIAKNILFYCYNLEISKNIEMITYFICPNYMHINNTYNNINMYFFGSKYLTIENVFYNFFFNYKYICDISIQQFVEMMHSLSFTMICPLGCCSNYLIYHQICIQILLKGVLITMKKVQNESIEDEQVMTIICTKCYATKKKIININFTFSEFMLTIIHGENYKNVQCNHNGKYNSYEICFKNIKISFHAQQNYICKIASIQNEINVMEDKDSNIIQRQRKKHKLSIKKKNIKKIVLKYIEKHIKNIIHNNVFYYYPCVCITKEKDHNKFCSSRKIGRRRDIDRSKWLNDMYNHFNIYNIIETFPLFTISMLPMYCSLKYLIYNCAINYYRSKNKHLYEQNREKNKKENFNNSYSPIYFRNQCKKCKYLKISNFSILVFFNMLFIIKRIFCNFYISINFVINLLNKNIFIKSNDILYCLNCISTIIQNNKNQVDENFKEIEKDWEHISQIKPNLQESLINYNLNEIIIRENIAPFNEQSSKEYNKSRGASNTSTIQVGIKKSQSEEFFSKLSNNTIRNASYNNKFITANREEYNFTKYVKTFTLSYSNIGDLNGILDNQTNKETVIYGLNATNDNISYILNDIYKIKDILFKKFIVFKKYKKKMEYYKKKLIYIFKKIYFYAITSLKKNNFTLNMDIFFSLYIMLLERINFKIQKNIEKMTKFINKPKLQHFYISKNISKRERKSGVSFFFENIRNLKANKCTNQTNKTYAEVHINVDKKANDEIKKWREEINKLEKYKCRRRKCNKNKVKNKIWMTRHYYKIGMYNNNVSETADDPNMGFTFVQNYDVYKLYMKEAYYIYNIENYRKKKYIDDINKEENENSNKKQFYAHISKIVDLVRSEKNQKSDKKDEINDITNEQDITKENFVFLFNQNDIANLIFHSLISNEYNIKLKKIYEAEEENIMEEKNTQIYNNKEEKNISSFSIFGNKGFEEEGNGNTALGNENIQEITYEKKRKRFQTDSRILKRRKHNTSKRIIKQNKEVNKKYDNGIDQFIKSKLNKLLNVSLKNNMINEFINSKNDDCINIMLNDHITVSIYFPLQFYYLRKHLCKKEESFLISLIKSNYINFDHKKKHFIKTYDDKYIIKEINAHEFKSFITRYKEFFQYFSNVFFKSQKSAMCFLFGLYQISIKKPNRKTLKSYIILENIKIANHNSKVLIFDIKGARKKKNIQKLIKQSRKSISIFDKNYNLSLNTCKITQDGEKDESDNCGSGISMNLNYFNKYLKNEKKIKLICRSYKNKNKNKGEKNRQIYPIEEKGDDLLNSEMVFSGMSNGIQNESPQKKIHTHNISRSNNSSSSGQSNEQIMHWAYINMRKKMMRGLNYHYKIKLFETSQNVMKFRNRYIVVKMGKEVEMENPNEYKLDSEITQGKDESDTKKTEINSESRYVENIFMKEIIANTKMYLAINRQVLNLKKKKEKKIDRKKRRKKKIQSKNHLYYLKRTLYFLRKKNNYILNKDNLNKHIVRHNSISEEKYDFIDKDNLYNKNLEALNSIEKYNHFVVDNYNSYKGYTVLFDDNFRDYIKSKVINLEYKDYKYLMDSLKEDSDFLCSQDIMDYSLLIHIDISNHVIIFKIIDYLRPYTWDKSVENFSKSVLYLTKGYRPTIIQSEYYKKRFISNIKKYVSFYIPIHALNKDSVFKITPKSKTNEYEESNEIEKTTTNEKSFSIITLNKNNPYRKYFFYNLFNIIIRYYGNFHIYMKYFRVNQNNLHMHSFGTNIYSKRNLFIFLSYYAKEMYIKMITEKEEENKQQKKNYYNCSNNTEQIKLYMQNRDPFFMCFNNVDNDGFRHIQNDDQNDNNSKLVLHRDGINSEVPSPNMININLLNNNFININNTNNDDYNKMIEIIEYLRNPIFPYYTVEQYNFLNYDYTDVRNNNIYDDIFSQIYKNTLYFPNIHNINDKKNDLIHFSKIQQNSFFNSTNNSFDINKYKMLQNLFYNRISEFQITILRKLQKHNFNIESISNYVQNNLYIEMNDVNLHHNNINYLDVYNIFNICEKNFNTKYKRKSRRKGNKKRKDNVLLYIPSYFLFALEKK</sequence>
<feature type="compositionally biased region" description="Basic and acidic residues" evidence="3">
    <location>
        <begin position="430"/>
        <end position="443"/>
    </location>
</feature>
<evidence type="ECO:0000256" key="4">
    <source>
        <dbReference type="SAM" id="Phobius"/>
    </source>
</evidence>
<dbReference type="PANTHER" id="PTHR45748:SF7">
    <property type="entry name" value="1-PHOSPHATIDYLINOSITOL 3-PHOSPHATE 5-KINASE-RELATED"/>
    <property type="match status" value="1"/>
</dbReference>
<dbReference type="InterPro" id="IPR027483">
    <property type="entry name" value="PInositol-4-P-4/5-kinase_C_sf"/>
</dbReference>
<feature type="region of interest" description="Disordered" evidence="3">
    <location>
        <begin position="2034"/>
        <end position="2061"/>
    </location>
</feature>
<dbReference type="Gene3D" id="3.50.7.10">
    <property type="entry name" value="GroEL"/>
    <property type="match status" value="1"/>
</dbReference>
<feature type="compositionally biased region" description="Low complexity" evidence="3">
    <location>
        <begin position="2049"/>
        <end position="2061"/>
    </location>
</feature>
<dbReference type="eggNOG" id="KOG0230">
    <property type="taxonomic scope" value="Eukaryota"/>
</dbReference>